<sequence>MFLTHFLHNALLVSFTVIGLFRFPPSLASTTKSSKPPVSARCGIHLLHGDPGFFNCMTDEQQEFSCADDSCEHAGYGWKDFMFKQCREYNPDNTLSQTYQDIYVDTFLAYNANLWVEAQEKKTAKSFECSWTEHGPDKRFNARRPSELFFLDHVFKDHPSRR</sequence>
<organism evidence="2 3">
    <name type="scientific">Puccinia graminis f. sp. tritici</name>
    <dbReference type="NCBI Taxonomy" id="56615"/>
    <lineage>
        <taxon>Eukaryota</taxon>
        <taxon>Fungi</taxon>
        <taxon>Dikarya</taxon>
        <taxon>Basidiomycota</taxon>
        <taxon>Pucciniomycotina</taxon>
        <taxon>Pucciniomycetes</taxon>
        <taxon>Pucciniales</taxon>
        <taxon>Pucciniaceae</taxon>
        <taxon>Puccinia</taxon>
    </lineage>
</organism>
<evidence type="ECO:0000313" key="2">
    <source>
        <dbReference type="EMBL" id="KAA1084459.1"/>
    </source>
</evidence>
<feature type="chain" id="PRO_5023094325" description="Extracellular membrane protein CFEM domain-containing protein" evidence="1">
    <location>
        <begin position="29"/>
        <end position="162"/>
    </location>
</feature>
<dbReference type="Proteomes" id="UP000324748">
    <property type="component" value="Unassembled WGS sequence"/>
</dbReference>
<name>A0A5B0N9J5_PUCGR</name>
<keyword evidence="1" id="KW-0732">Signal</keyword>
<dbReference type="EMBL" id="VSWC01000118">
    <property type="protein sequence ID" value="KAA1084459.1"/>
    <property type="molecule type" value="Genomic_DNA"/>
</dbReference>
<gene>
    <name evidence="2" type="ORF">PGT21_028471</name>
</gene>
<protein>
    <recommendedName>
        <fullName evidence="4">Extracellular membrane protein CFEM domain-containing protein</fullName>
    </recommendedName>
</protein>
<accession>A0A5B0N9J5</accession>
<evidence type="ECO:0000313" key="3">
    <source>
        <dbReference type="Proteomes" id="UP000324748"/>
    </source>
</evidence>
<reference evidence="2 3" key="1">
    <citation type="submission" date="2019-05" db="EMBL/GenBank/DDBJ databases">
        <title>Emergence of the Ug99 lineage of the wheat stem rust pathogen through somatic hybridization.</title>
        <authorList>
            <person name="Li F."/>
            <person name="Upadhyaya N.M."/>
            <person name="Sperschneider J."/>
            <person name="Matny O."/>
            <person name="Nguyen-Phuc H."/>
            <person name="Mago R."/>
            <person name="Raley C."/>
            <person name="Miller M.E."/>
            <person name="Silverstein K.A.T."/>
            <person name="Henningsen E."/>
            <person name="Hirsch C.D."/>
            <person name="Visser B."/>
            <person name="Pretorius Z.A."/>
            <person name="Steffenson B.J."/>
            <person name="Schwessinger B."/>
            <person name="Dodds P.N."/>
            <person name="Figueroa M."/>
        </authorList>
    </citation>
    <scope>NUCLEOTIDE SEQUENCE [LARGE SCALE GENOMIC DNA]</scope>
    <source>
        <strain evidence="2">21-0</strain>
    </source>
</reference>
<evidence type="ECO:0000256" key="1">
    <source>
        <dbReference type="SAM" id="SignalP"/>
    </source>
</evidence>
<feature type="signal peptide" evidence="1">
    <location>
        <begin position="1"/>
        <end position="28"/>
    </location>
</feature>
<proteinExistence type="predicted"/>
<dbReference type="AlphaFoldDB" id="A0A5B0N9J5"/>
<comment type="caution">
    <text evidence="2">The sequence shown here is derived from an EMBL/GenBank/DDBJ whole genome shotgun (WGS) entry which is preliminary data.</text>
</comment>
<evidence type="ECO:0008006" key="4">
    <source>
        <dbReference type="Google" id="ProtNLM"/>
    </source>
</evidence>
<keyword evidence="3" id="KW-1185">Reference proteome</keyword>